<dbReference type="PANTHER" id="PTHR19924:SF26">
    <property type="entry name" value="U3 SMALL NUCLEOLAR RNA-ASSOCIATED PROTEIN 15 HOMOLOG"/>
    <property type="match status" value="1"/>
</dbReference>
<keyword evidence="6" id="KW-0539">Nucleus</keyword>
<dbReference type="SUPFAM" id="SSF50978">
    <property type="entry name" value="WD40 repeat-like"/>
    <property type="match status" value="1"/>
</dbReference>
<dbReference type="CDD" id="cd00200">
    <property type="entry name" value="WD40"/>
    <property type="match status" value="1"/>
</dbReference>
<name>R7VCK0_CAPTE</name>
<dbReference type="InterPro" id="IPR019775">
    <property type="entry name" value="WD40_repeat_CS"/>
</dbReference>
<dbReference type="FunCoup" id="R7VCK0">
    <property type="interactions" value="1270"/>
</dbReference>
<dbReference type="InterPro" id="IPR036322">
    <property type="entry name" value="WD40_repeat_dom_sf"/>
</dbReference>
<dbReference type="GO" id="GO:0005730">
    <property type="term" value="C:nucleolus"/>
    <property type="evidence" value="ECO:0007669"/>
    <property type="project" value="UniProtKB-SubCell"/>
</dbReference>
<dbReference type="GO" id="GO:0006364">
    <property type="term" value="P:rRNA processing"/>
    <property type="evidence" value="ECO:0007669"/>
    <property type="project" value="UniProtKB-KW"/>
</dbReference>
<dbReference type="InterPro" id="IPR015943">
    <property type="entry name" value="WD40/YVTN_repeat-like_dom_sf"/>
</dbReference>
<evidence type="ECO:0000313" key="12">
    <source>
        <dbReference type="Proteomes" id="UP000014760"/>
    </source>
</evidence>
<reference evidence="11" key="3">
    <citation type="submission" date="2015-06" db="UniProtKB">
        <authorList>
            <consortium name="EnsemblMetazoa"/>
        </authorList>
    </citation>
    <scope>IDENTIFICATION</scope>
</reference>
<accession>R7VCK0</accession>
<evidence type="ECO:0000256" key="6">
    <source>
        <dbReference type="ARBA" id="ARBA00023242"/>
    </source>
</evidence>
<dbReference type="STRING" id="283909.R7VCK0"/>
<reference evidence="10 12" key="2">
    <citation type="journal article" date="2013" name="Nature">
        <title>Insights into bilaterian evolution from three spiralian genomes.</title>
        <authorList>
            <person name="Simakov O."/>
            <person name="Marletaz F."/>
            <person name="Cho S.J."/>
            <person name="Edsinger-Gonzales E."/>
            <person name="Havlak P."/>
            <person name="Hellsten U."/>
            <person name="Kuo D.H."/>
            <person name="Larsson T."/>
            <person name="Lv J."/>
            <person name="Arendt D."/>
            <person name="Savage R."/>
            <person name="Osoegawa K."/>
            <person name="de Jong P."/>
            <person name="Grimwood J."/>
            <person name="Chapman J.A."/>
            <person name="Shapiro H."/>
            <person name="Aerts A."/>
            <person name="Otillar R.P."/>
            <person name="Terry A.Y."/>
            <person name="Boore J.L."/>
            <person name="Grigoriev I.V."/>
            <person name="Lindberg D.R."/>
            <person name="Seaver E.C."/>
            <person name="Weisblat D.A."/>
            <person name="Putnam N.H."/>
            <person name="Rokhsar D.S."/>
        </authorList>
    </citation>
    <scope>NUCLEOTIDE SEQUENCE</scope>
    <source>
        <strain evidence="10 12">I ESC-2004</strain>
    </source>
</reference>
<dbReference type="SMART" id="SM00320">
    <property type="entry name" value="WD40"/>
    <property type="match status" value="7"/>
</dbReference>
<feature type="domain" description="U3 small nucleolar RNA-associated protein 15 C-terminal" evidence="9">
    <location>
        <begin position="348"/>
        <end position="494"/>
    </location>
</feature>
<gene>
    <name evidence="10" type="ORF">CAPTEDRAFT_172738</name>
</gene>
<dbReference type="PROSITE" id="PS00678">
    <property type="entry name" value="WD_REPEATS_1"/>
    <property type="match status" value="1"/>
</dbReference>
<organism evidence="10">
    <name type="scientific">Capitella teleta</name>
    <name type="common">Polychaete worm</name>
    <dbReference type="NCBI Taxonomy" id="283909"/>
    <lineage>
        <taxon>Eukaryota</taxon>
        <taxon>Metazoa</taxon>
        <taxon>Spiralia</taxon>
        <taxon>Lophotrochozoa</taxon>
        <taxon>Annelida</taxon>
        <taxon>Polychaeta</taxon>
        <taxon>Sedentaria</taxon>
        <taxon>Scolecida</taxon>
        <taxon>Capitellidae</taxon>
        <taxon>Capitella</taxon>
    </lineage>
</organism>
<evidence type="ECO:0000256" key="8">
    <source>
        <dbReference type="PROSITE-ProRule" id="PRU00221"/>
    </source>
</evidence>
<dbReference type="Proteomes" id="UP000014760">
    <property type="component" value="Unassembled WGS sequence"/>
</dbReference>
<dbReference type="OrthoDB" id="431715at2759"/>
<dbReference type="PANTHER" id="PTHR19924">
    <property type="entry name" value="UTP15 U3 SMALL NUCLEOLAR RNA-ASSOCIATED PROTEIN 15 FAMILY MEMBER"/>
    <property type="match status" value="1"/>
</dbReference>
<dbReference type="AlphaFoldDB" id="R7VCK0"/>
<evidence type="ECO:0000256" key="1">
    <source>
        <dbReference type="ARBA" id="ARBA00004604"/>
    </source>
</evidence>
<dbReference type="PROSITE" id="PS50294">
    <property type="entry name" value="WD_REPEATS_REGION"/>
    <property type="match status" value="2"/>
</dbReference>
<comment type="subcellular location">
    <subcellularLocation>
        <location evidence="1">Nucleus</location>
        <location evidence="1">Nucleolus</location>
    </subcellularLocation>
</comment>
<comment type="function">
    <text evidence="7">Ribosome biogenesis factor. Involved in nucleolar processing of pre-18S ribosomal RNA. Required for optimal pre-ribosomal RNA transcription by RNA polymerase I. Part of the small subunit (SSU) processome, first precursor of the small eukaryotic ribosomal subunit. During the assembly of the SSU processome in the nucleolus, many ribosome biogenesis factors, an RNA chaperone and ribosomal proteins associate with the nascent pre-rRNA and work in concert to generate RNA folding, modifications, rearrangements and cleavage as well as targeted degradation of pre-ribosomal RNA by the RNA exosome.</text>
</comment>
<dbReference type="InterPro" id="IPR001680">
    <property type="entry name" value="WD40_rpt"/>
</dbReference>
<dbReference type="Pfam" id="PF00400">
    <property type="entry name" value="WD40"/>
    <property type="match status" value="4"/>
</dbReference>
<evidence type="ECO:0000256" key="7">
    <source>
        <dbReference type="ARBA" id="ARBA00045437"/>
    </source>
</evidence>
<keyword evidence="12" id="KW-1185">Reference proteome</keyword>
<dbReference type="PROSITE" id="PS50082">
    <property type="entry name" value="WD_REPEATS_2"/>
    <property type="match status" value="2"/>
</dbReference>
<evidence type="ECO:0000313" key="11">
    <source>
        <dbReference type="EnsemblMetazoa" id="CapteP172738"/>
    </source>
</evidence>
<keyword evidence="4 8" id="KW-0853">WD repeat</keyword>
<dbReference type="EMBL" id="KB295236">
    <property type="protein sequence ID" value="ELU13410.1"/>
    <property type="molecule type" value="Genomic_DNA"/>
</dbReference>
<dbReference type="HOGENOM" id="CLU_021102_4_1_1"/>
<reference evidence="12" key="1">
    <citation type="submission" date="2012-12" db="EMBL/GenBank/DDBJ databases">
        <authorList>
            <person name="Hellsten U."/>
            <person name="Grimwood J."/>
            <person name="Chapman J.A."/>
            <person name="Shapiro H."/>
            <person name="Aerts A."/>
            <person name="Otillar R.P."/>
            <person name="Terry A.Y."/>
            <person name="Boore J.L."/>
            <person name="Simakov O."/>
            <person name="Marletaz F."/>
            <person name="Cho S.-J."/>
            <person name="Edsinger-Gonzales E."/>
            <person name="Havlak P."/>
            <person name="Kuo D.-H."/>
            <person name="Larsson T."/>
            <person name="Lv J."/>
            <person name="Arendt D."/>
            <person name="Savage R."/>
            <person name="Osoegawa K."/>
            <person name="de Jong P."/>
            <person name="Lindberg D.R."/>
            <person name="Seaver E.C."/>
            <person name="Weisblat D.A."/>
            <person name="Putnam N.H."/>
            <person name="Grigoriev I.V."/>
            <person name="Rokhsar D.S."/>
        </authorList>
    </citation>
    <scope>NUCLEOTIDE SEQUENCE</scope>
    <source>
        <strain evidence="12">I ESC-2004</strain>
    </source>
</reference>
<evidence type="ECO:0000313" key="10">
    <source>
        <dbReference type="EMBL" id="ELU13410.1"/>
    </source>
</evidence>
<proteinExistence type="predicted"/>
<feature type="repeat" description="WD" evidence="8">
    <location>
        <begin position="245"/>
        <end position="286"/>
    </location>
</feature>
<dbReference type="OMA" id="ATYQVVH"/>
<dbReference type="EnsemblMetazoa" id="CapteT172738">
    <property type="protein sequence ID" value="CapteP172738"/>
    <property type="gene ID" value="CapteG172738"/>
</dbReference>
<dbReference type="Pfam" id="PF09384">
    <property type="entry name" value="UTP15_C"/>
    <property type="match status" value="1"/>
</dbReference>
<dbReference type="Gene3D" id="2.130.10.10">
    <property type="entry name" value="YVTN repeat-like/Quinoprotein amine dehydrogenase"/>
    <property type="match status" value="2"/>
</dbReference>
<feature type="repeat" description="WD" evidence="8">
    <location>
        <begin position="119"/>
        <end position="160"/>
    </location>
</feature>
<dbReference type="GO" id="GO:0045943">
    <property type="term" value="P:positive regulation of transcription by RNA polymerase I"/>
    <property type="evidence" value="ECO:0007669"/>
    <property type="project" value="TreeGrafter"/>
</dbReference>
<evidence type="ECO:0000256" key="5">
    <source>
        <dbReference type="ARBA" id="ARBA00022737"/>
    </source>
</evidence>
<evidence type="ECO:0000256" key="2">
    <source>
        <dbReference type="ARBA" id="ARBA00018260"/>
    </source>
</evidence>
<keyword evidence="5" id="KW-0677">Repeat</keyword>
<evidence type="ECO:0000256" key="3">
    <source>
        <dbReference type="ARBA" id="ARBA00022552"/>
    </source>
</evidence>
<dbReference type="EMBL" id="AMQN01005144">
    <property type="status" value="NOT_ANNOTATED_CDS"/>
    <property type="molecule type" value="Genomic_DNA"/>
</dbReference>
<evidence type="ECO:0000256" key="4">
    <source>
        <dbReference type="ARBA" id="ARBA00022574"/>
    </source>
</evidence>
<sequence length="503" mass="56570">MATSYKKTLIESFPTLRENATPDNEYWNRLEPPITRKDHGAVSCINFSPTQPHQYAVTCSTKVQIFSPNTNQPVKNFTRFKDVAYCGTFRDDGQLLVAGGEEGQIRLFDVTTKSMLRVFKAHTSAVRLSKFTTDKLRVISGSDDRTLKLWDVAAENVVHTFEDHQDYIRCGATSKASHDMVLAGCYDHQAYMYDVRQQKRVLSVDHGGPIEDVLIFPSGGIFFTAGGLSIKAWDALSGGKLLATFGQHHKTITSLSFCSNYQRLASGSLDRHVKIYDTATYKPVHSLDFPSAILSVAVSPDDSLVTAGMVDGLLSIQKRGGQKKTLQEKKAEKKRAKASYHYKIHQSYTPNQEDHVIEHKRREHLEKYDKYFKKFEYSKALDAALDMRISMQHPEVAISVINELIRREGLMISLAGREPKSVKGILRFIQKHIRNAKYSPTLLDLADAILELYADRVGQWPELDQVLLSVKATVDNEADHMQQLMEVLGTMDTLFASSQASIS</sequence>
<keyword evidence="3" id="KW-0698">rRNA processing</keyword>
<dbReference type="InterPro" id="IPR018983">
    <property type="entry name" value="U3_snoRNA-assocProt_15_C"/>
</dbReference>
<evidence type="ECO:0000259" key="9">
    <source>
        <dbReference type="Pfam" id="PF09384"/>
    </source>
</evidence>
<protein>
    <recommendedName>
        <fullName evidence="2">U3 small nucleolar RNA-associated protein 15 homolog</fullName>
    </recommendedName>
</protein>